<sequence length="729" mass="84008">MTGIYRTILIHTLWWLSMTCSAQVSRTFIVHPEQNALHHLNTHLSIYEDTSRQLSFQQITQPHYQSLFKPYNSQLASPLNPQYVYWGKLTLLNKVAQQNHWILQAPGHNSSVEVYIYHDNGEVHIKKAGQFVAAADKDINEATYSLIPLHLPYNQPHTVYIRIATLYKEVPSFDLKLYHPASISNYREWKRFTQGLFQGFFWILILYNLLLFFTTRNTPYGYYSLYLFFIALYSLYFQGFVREHLLGYYTHYNSIIWLLSVNGTSIAYYLFLRSFLHTPRLIPTTDVWIRYYIVIRLGALFVELTLYYGLQNADLTNLVTLIVAGIDVLFSLTVLTILYRTKDKAARYFIGGGLFLYTTVILLVFTHGYSKLLYAIIYQVGTTLEILVFSLGLGYKTRKTEHEKQDAQQALIDQLHEKDELQRQHAEELESKVLARTNEVRQQQEELLQQTEHLIEANLVIEEKNNKINESINAASNIQAAILPRIERIKKSIPELFIFFKPLDIVSGDFYWFGTYEDNLQGGNVQSPSKKIVLAAVDCTGHGIPGAFMSILGDVYLNHLVNIEKITAPDIILNRLHKGIRHTLKQDITLNRNGMDVSLVVIDPERKTLDFAGAKNSLLYVQNGILTEVKGDKQSVGGEQREKNRIFSSHTIDIQSSTMIYLYSDGYQDQFGGANDKKFMKKHFRKLLFSIHQKTAAEQHDHLETTLNNWMGKGGQIDDILVLGARLEF</sequence>
<dbReference type="OrthoDB" id="6190788at2"/>
<evidence type="ECO:0000313" key="7">
    <source>
        <dbReference type="EMBL" id="EAY30244.1"/>
    </source>
</evidence>
<dbReference type="InterPro" id="IPR001932">
    <property type="entry name" value="PPM-type_phosphatase-like_dom"/>
</dbReference>
<dbReference type="InterPro" id="IPR036457">
    <property type="entry name" value="PPM-type-like_dom_sf"/>
</dbReference>
<reference evidence="7 8" key="1">
    <citation type="submission" date="2007-01" db="EMBL/GenBank/DDBJ databases">
        <authorList>
            <person name="Haygood M."/>
            <person name="Podell S."/>
            <person name="Anderson C."/>
            <person name="Hopkinson B."/>
            <person name="Roe K."/>
            <person name="Barbeau K."/>
            <person name="Gaasterland T."/>
            <person name="Ferriera S."/>
            <person name="Johnson J."/>
            <person name="Kravitz S."/>
            <person name="Beeson K."/>
            <person name="Sutton G."/>
            <person name="Rogers Y.-H."/>
            <person name="Friedman R."/>
            <person name="Frazier M."/>
            <person name="Venter J.C."/>
        </authorList>
    </citation>
    <scope>NUCLEOTIDE SEQUENCE [LARGE SCALE GENOMIC DNA]</scope>
    <source>
        <strain evidence="7 8">ATCC 23134</strain>
    </source>
</reference>
<feature type="transmembrane region" description="Helical" evidence="3">
    <location>
        <begin position="220"/>
        <end position="239"/>
    </location>
</feature>
<dbReference type="Proteomes" id="UP000004095">
    <property type="component" value="Unassembled WGS sequence"/>
</dbReference>
<evidence type="ECO:0000259" key="4">
    <source>
        <dbReference type="Pfam" id="PF07228"/>
    </source>
</evidence>
<organism evidence="7 8">
    <name type="scientific">Microscilla marina ATCC 23134</name>
    <dbReference type="NCBI Taxonomy" id="313606"/>
    <lineage>
        <taxon>Bacteria</taxon>
        <taxon>Pseudomonadati</taxon>
        <taxon>Bacteroidota</taxon>
        <taxon>Cytophagia</taxon>
        <taxon>Cytophagales</taxon>
        <taxon>Microscillaceae</taxon>
        <taxon>Microscilla</taxon>
    </lineage>
</organism>
<keyword evidence="3" id="KW-0472">Membrane</keyword>
<evidence type="ECO:0000256" key="3">
    <source>
        <dbReference type="SAM" id="Phobius"/>
    </source>
</evidence>
<feature type="transmembrane region" description="Helical" evidence="3">
    <location>
        <begin position="195"/>
        <end position="213"/>
    </location>
</feature>
<dbReference type="InterPro" id="IPR052016">
    <property type="entry name" value="Bact_Sigma-Reg"/>
</dbReference>
<dbReference type="InterPro" id="IPR011622">
    <property type="entry name" value="7TMR_DISM_rcpt_extracell_dom2"/>
</dbReference>
<dbReference type="EMBL" id="AAWS01000007">
    <property type="protein sequence ID" value="EAY30244.1"/>
    <property type="molecule type" value="Genomic_DNA"/>
</dbReference>
<evidence type="ECO:0000256" key="2">
    <source>
        <dbReference type="SAM" id="Coils"/>
    </source>
</evidence>
<protein>
    <submittedName>
        <fullName evidence="7">Membrane protein, putative</fullName>
    </submittedName>
</protein>
<feature type="transmembrane region" description="Helical" evidence="3">
    <location>
        <begin position="291"/>
        <end position="310"/>
    </location>
</feature>
<feature type="transmembrane region" description="Helical" evidence="3">
    <location>
        <begin position="251"/>
        <end position="271"/>
    </location>
</feature>
<feature type="coiled-coil region" evidence="2">
    <location>
        <begin position="404"/>
        <end position="481"/>
    </location>
</feature>
<dbReference type="eggNOG" id="COG2208">
    <property type="taxonomic scope" value="Bacteria"/>
</dbReference>
<keyword evidence="8" id="KW-1185">Reference proteome</keyword>
<name>A1ZGX5_MICM2</name>
<feature type="transmembrane region" description="Helical" evidence="3">
    <location>
        <begin position="316"/>
        <end position="339"/>
    </location>
</feature>
<keyword evidence="3" id="KW-0812">Transmembrane</keyword>
<dbReference type="AlphaFoldDB" id="A1ZGX5"/>
<feature type="transmembrane region" description="Helical" evidence="3">
    <location>
        <begin position="346"/>
        <end position="366"/>
    </location>
</feature>
<dbReference type="Pfam" id="PF07696">
    <property type="entry name" value="7TMR-DISMED2"/>
    <property type="match status" value="1"/>
</dbReference>
<keyword evidence="2" id="KW-0175">Coiled coil</keyword>
<feature type="domain" description="7TM-DISM receptor extracellular" evidence="6">
    <location>
        <begin position="42"/>
        <end position="167"/>
    </location>
</feature>
<feature type="domain" description="PPM-type phosphatase" evidence="4">
    <location>
        <begin position="529"/>
        <end position="727"/>
    </location>
</feature>
<keyword evidence="3" id="KW-1133">Transmembrane helix</keyword>
<dbReference type="Gene3D" id="2.60.40.2380">
    <property type="match status" value="1"/>
</dbReference>
<dbReference type="Pfam" id="PF07228">
    <property type="entry name" value="SpoIIE"/>
    <property type="match status" value="1"/>
</dbReference>
<feature type="domain" description="7TM-DISM receptor extracellular" evidence="5">
    <location>
        <begin position="191"/>
        <end position="396"/>
    </location>
</feature>
<accession>A1ZGX5</accession>
<dbReference type="PANTHER" id="PTHR43156">
    <property type="entry name" value="STAGE II SPORULATION PROTEIN E-RELATED"/>
    <property type="match status" value="1"/>
</dbReference>
<gene>
    <name evidence="7" type="ORF">M23134_08068</name>
</gene>
<keyword evidence="1" id="KW-0378">Hydrolase</keyword>
<evidence type="ECO:0000259" key="6">
    <source>
        <dbReference type="Pfam" id="PF07696"/>
    </source>
</evidence>
<feature type="transmembrane region" description="Helical" evidence="3">
    <location>
        <begin position="372"/>
        <end position="395"/>
    </location>
</feature>
<dbReference type="RefSeq" id="WP_002695138.1">
    <property type="nucleotide sequence ID" value="NZ_AAWS01000007.1"/>
</dbReference>
<dbReference type="Gene3D" id="3.60.40.10">
    <property type="entry name" value="PPM-type phosphatase domain"/>
    <property type="match status" value="1"/>
</dbReference>
<dbReference type="Pfam" id="PF07695">
    <property type="entry name" value="7TMR-DISM_7TM"/>
    <property type="match status" value="1"/>
</dbReference>
<comment type="caution">
    <text evidence="7">The sequence shown here is derived from an EMBL/GenBank/DDBJ whole genome shotgun (WGS) entry which is preliminary data.</text>
</comment>
<evidence type="ECO:0000256" key="1">
    <source>
        <dbReference type="ARBA" id="ARBA00022801"/>
    </source>
</evidence>
<evidence type="ECO:0000259" key="5">
    <source>
        <dbReference type="Pfam" id="PF07695"/>
    </source>
</evidence>
<dbReference type="InterPro" id="IPR011623">
    <property type="entry name" value="7TMR_DISM_rcpt_extracell_dom1"/>
</dbReference>
<proteinExistence type="predicted"/>
<evidence type="ECO:0000313" key="8">
    <source>
        <dbReference type="Proteomes" id="UP000004095"/>
    </source>
</evidence>
<dbReference type="PANTHER" id="PTHR43156:SF9">
    <property type="entry name" value="HAMP DOMAIN-CONTAINING PROTEIN"/>
    <property type="match status" value="1"/>
</dbReference>
<dbReference type="GO" id="GO:0016791">
    <property type="term" value="F:phosphatase activity"/>
    <property type="evidence" value="ECO:0007669"/>
    <property type="project" value="TreeGrafter"/>
</dbReference>